<gene>
    <name evidence="7" type="ORF">BaRGS_00013150</name>
</gene>
<evidence type="ECO:0000256" key="2">
    <source>
        <dbReference type="ARBA" id="ARBA00022884"/>
    </source>
</evidence>
<protein>
    <recommendedName>
        <fullName evidence="6">RRM domain-containing protein</fullName>
    </recommendedName>
</protein>
<dbReference type="GO" id="GO:0005730">
    <property type="term" value="C:nucleolus"/>
    <property type="evidence" value="ECO:0007669"/>
    <property type="project" value="UniProtKB-SubCell"/>
</dbReference>
<dbReference type="PROSITE" id="PS50102">
    <property type="entry name" value="RRM"/>
    <property type="match status" value="1"/>
</dbReference>
<feature type="region of interest" description="Disordered" evidence="5">
    <location>
        <begin position="223"/>
        <end position="295"/>
    </location>
</feature>
<keyword evidence="3" id="KW-0539">Nucleus</keyword>
<evidence type="ECO:0000313" key="7">
    <source>
        <dbReference type="EMBL" id="KAK7495703.1"/>
    </source>
</evidence>
<evidence type="ECO:0000256" key="3">
    <source>
        <dbReference type="ARBA" id="ARBA00023242"/>
    </source>
</evidence>
<keyword evidence="2 4" id="KW-0694">RNA-binding</keyword>
<dbReference type="Gene3D" id="3.30.70.330">
    <property type="match status" value="1"/>
</dbReference>
<keyword evidence="8" id="KW-1185">Reference proteome</keyword>
<proteinExistence type="predicted"/>
<reference evidence="7 8" key="1">
    <citation type="journal article" date="2023" name="Sci. Data">
        <title>Genome assembly of the Korean intertidal mud-creeper Batillaria attramentaria.</title>
        <authorList>
            <person name="Patra A.K."/>
            <person name="Ho P.T."/>
            <person name="Jun S."/>
            <person name="Lee S.J."/>
            <person name="Kim Y."/>
            <person name="Won Y.J."/>
        </authorList>
    </citation>
    <scope>NUCLEOTIDE SEQUENCE [LARGE SCALE GENOMIC DNA]</scope>
    <source>
        <strain evidence="7">Wonlab-2016</strain>
    </source>
</reference>
<dbReference type="InterPro" id="IPR012677">
    <property type="entry name" value="Nucleotide-bd_a/b_plait_sf"/>
</dbReference>
<evidence type="ECO:0000256" key="4">
    <source>
        <dbReference type="PROSITE-ProRule" id="PRU00176"/>
    </source>
</evidence>
<name>A0ABD0L947_9CAEN</name>
<accession>A0ABD0L947</accession>
<feature type="domain" description="RRM" evidence="6">
    <location>
        <begin position="47"/>
        <end position="125"/>
    </location>
</feature>
<evidence type="ECO:0000256" key="1">
    <source>
        <dbReference type="ARBA" id="ARBA00004604"/>
    </source>
</evidence>
<sequence>MAPKRHVEKQSKVHIPETLALEAENEEKFKSDVEEIRKKPTGDNKRGVIYLGHIPHGFFEPQMKEFFSQFGQVTRIKLSRSKKTGRAKGYAFIEFKHEEVAKVVADTMNNYLMFIRLLKCEFIPEERLHPETFKGWNRRFSAPKSHRLAAERHNSIKSAAKQKTIDGRRQRKLKKTMQKLSDLGVEYSLEQAEWEPKAKPVPSTVRTPKGKLHVLKEDVSDDEVTFRTPPDTIKSSRLTTTPHLVKSASPKKADHRQKKAKAATMESTESSKADVLKKTAKAKTSAQRVSKRLKR</sequence>
<dbReference type="InterPro" id="IPR035979">
    <property type="entry name" value="RBD_domain_sf"/>
</dbReference>
<dbReference type="EMBL" id="JACVVK020000073">
    <property type="protein sequence ID" value="KAK7495703.1"/>
    <property type="molecule type" value="Genomic_DNA"/>
</dbReference>
<feature type="compositionally biased region" description="Polar residues" evidence="5">
    <location>
        <begin position="233"/>
        <end position="242"/>
    </location>
</feature>
<evidence type="ECO:0000313" key="8">
    <source>
        <dbReference type="Proteomes" id="UP001519460"/>
    </source>
</evidence>
<organism evidence="7 8">
    <name type="scientific">Batillaria attramentaria</name>
    <dbReference type="NCBI Taxonomy" id="370345"/>
    <lineage>
        <taxon>Eukaryota</taxon>
        <taxon>Metazoa</taxon>
        <taxon>Spiralia</taxon>
        <taxon>Lophotrochozoa</taxon>
        <taxon>Mollusca</taxon>
        <taxon>Gastropoda</taxon>
        <taxon>Caenogastropoda</taxon>
        <taxon>Sorbeoconcha</taxon>
        <taxon>Cerithioidea</taxon>
        <taxon>Batillariidae</taxon>
        <taxon>Batillaria</taxon>
    </lineage>
</organism>
<evidence type="ECO:0000256" key="5">
    <source>
        <dbReference type="SAM" id="MobiDB-lite"/>
    </source>
</evidence>
<comment type="caution">
    <text evidence="7">The sequence shown here is derived from an EMBL/GenBank/DDBJ whole genome shotgun (WGS) entry which is preliminary data.</text>
</comment>
<dbReference type="AlphaFoldDB" id="A0ABD0L947"/>
<dbReference type="SUPFAM" id="SSF54928">
    <property type="entry name" value="RNA-binding domain, RBD"/>
    <property type="match status" value="1"/>
</dbReference>
<comment type="subcellular location">
    <subcellularLocation>
        <location evidence="1">Nucleus</location>
        <location evidence="1">Nucleolus</location>
    </subcellularLocation>
</comment>
<evidence type="ECO:0000259" key="6">
    <source>
        <dbReference type="PROSITE" id="PS50102"/>
    </source>
</evidence>
<dbReference type="SMART" id="SM00360">
    <property type="entry name" value="RRM"/>
    <property type="match status" value="1"/>
</dbReference>
<dbReference type="CDD" id="cd12307">
    <property type="entry name" value="RRM_NIFK_like"/>
    <property type="match status" value="1"/>
</dbReference>
<dbReference type="GO" id="GO:0003723">
    <property type="term" value="F:RNA binding"/>
    <property type="evidence" value="ECO:0007669"/>
    <property type="project" value="UniProtKB-UniRule"/>
</dbReference>
<dbReference type="Pfam" id="PF00076">
    <property type="entry name" value="RRM_1"/>
    <property type="match status" value="1"/>
</dbReference>
<dbReference type="Proteomes" id="UP001519460">
    <property type="component" value="Unassembled WGS sequence"/>
</dbReference>
<dbReference type="PANTHER" id="PTHR46754">
    <property type="entry name" value="MKI67 FHA DOMAIN-INTERACTING NUCLEOLAR PHOSPHOPROTEIN"/>
    <property type="match status" value="1"/>
</dbReference>
<dbReference type="InterPro" id="IPR000504">
    <property type="entry name" value="RRM_dom"/>
</dbReference>